<accession>A0A9P5L7J7</accession>
<evidence type="ECO:0008006" key="12">
    <source>
        <dbReference type="Google" id="ProtNLM"/>
    </source>
</evidence>
<feature type="transmembrane region" description="Helical" evidence="9">
    <location>
        <begin position="623"/>
        <end position="641"/>
    </location>
</feature>
<feature type="region of interest" description="Disordered" evidence="8">
    <location>
        <begin position="89"/>
        <end position="190"/>
    </location>
</feature>
<keyword evidence="5" id="KW-0406">Ion transport</keyword>
<evidence type="ECO:0000256" key="7">
    <source>
        <dbReference type="ARBA" id="ARBA00023214"/>
    </source>
</evidence>
<dbReference type="GO" id="GO:0005247">
    <property type="term" value="F:voltage-gated chloride channel activity"/>
    <property type="evidence" value="ECO:0007669"/>
    <property type="project" value="TreeGrafter"/>
</dbReference>
<organism evidence="10 11">
    <name type="scientific">Cylindrodendrum hubeiense</name>
    <dbReference type="NCBI Taxonomy" id="595255"/>
    <lineage>
        <taxon>Eukaryota</taxon>
        <taxon>Fungi</taxon>
        <taxon>Dikarya</taxon>
        <taxon>Ascomycota</taxon>
        <taxon>Pezizomycotina</taxon>
        <taxon>Sordariomycetes</taxon>
        <taxon>Hypocreomycetidae</taxon>
        <taxon>Hypocreales</taxon>
        <taxon>Nectriaceae</taxon>
        <taxon>Cylindrodendrum</taxon>
    </lineage>
</organism>
<feature type="transmembrane region" description="Helical" evidence="9">
    <location>
        <begin position="683"/>
        <end position="704"/>
    </location>
</feature>
<evidence type="ECO:0000313" key="10">
    <source>
        <dbReference type="EMBL" id="KAF7544271.1"/>
    </source>
</evidence>
<feature type="compositionally biased region" description="Low complexity" evidence="8">
    <location>
        <begin position="106"/>
        <end position="118"/>
    </location>
</feature>
<dbReference type="PANTHER" id="PTHR45711:SF3">
    <property type="entry name" value="CLC CHANNEL"/>
    <property type="match status" value="1"/>
</dbReference>
<proteinExistence type="predicted"/>
<dbReference type="GO" id="GO:0005769">
    <property type="term" value="C:early endosome"/>
    <property type="evidence" value="ECO:0007669"/>
    <property type="project" value="TreeGrafter"/>
</dbReference>
<dbReference type="PRINTS" id="PR00762">
    <property type="entry name" value="CLCHANNEL"/>
</dbReference>
<dbReference type="CDD" id="cd03684">
    <property type="entry name" value="ClC_3_like"/>
    <property type="match status" value="1"/>
</dbReference>
<feature type="region of interest" description="Disordered" evidence="8">
    <location>
        <begin position="402"/>
        <end position="423"/>
    </location>
</feature>
<feature type="transmembrane region" description="Helical" evidence="9">
    <location>
        <begin position="583"/>
        <end position="603"/>
    </location>
</feature>
<comment type="caution">
    <text evidence="10">The sequence shown here is derived from an EMBL/GenBank/DDBJ whole genome shotgun (WGS) entry which is preliminary data.</text>
</comment>
<sequence>MKCPPQRLNSPRFIDSPASSIPLHPSQHLSTASPSDLFSALTLRDHSLGARDAREHNTDNTPHLLVCLASFSIISCVYHNRPVISASDSKLAISPPAPPDPRSVVLSRPNNPSRSLSPIDHTPSSIMADRGRESSGSQPPSPRSVRRPYPLSRNQSNGGDPDERSPLLTTSRSRIRIGGPSASRHQNPAISRDQSYTAGTFHGSRNHSRHPSWGQRLIHALSDRQESAMSESKGSIFPDERVWYDQFTSTDWVHDAIADSYRVKQLRSRKDVWGRIWIIFDGAQGWILSAMSGCIVALMAYTVDVAESSVFDFKDGYCARGWYLNGRTCCPDGDCEDWKSWSTALNHPFGEKWTDFIIYMICVVFLALLACWITLQTKTIVPSAYRLTTLDENLAAEDVPQTYDDAQSSESSTPRPQPDSTSANPPMIYYSAAGSGVAEVRVILSGFVLHGFLGLRTLLVKLVALILSVSSGMSLGKEGPYVHMAACVGNILCRIFSKYDRNDGKRREVISAAAAAGVAVAFGAPLGGVLFGLEEVSYFFPAKTLFRTFFCCIVAALSLKFLNPYGTHKIVLFQVRYLVDWEYFEIGSFIFVGILGGAIGALFIKASKYWAQTFRRIKAIKKFPMLEVLLVALVTGIMSYWNGLTKLPVAELLLNLASPCDSPDVEREELSLCPKSIDDIPSILLHLFLALLIKGFLTIITFGIKVPAGIYVPSMVVGGLMGRIVGHLVQWSVLRFPDWAVWGTCAFRSDGTCIQPGVYGLIAAGATMCGVTRLSVTLAVILFELTGSLDYVLPFSLAILVSKWTADAIEPNSIYDLLTNMNSYPFLDNKHKPIFTENLGDIVPRVRRERIIDITTSPLVPATSLRVKLELLHRAGELDGGLPILRNGNLVGLIPAPDLGYALDQLEDESTSLCLMDRVPRIDEDDGIVDPTDFTPYIDPAPVALDIRSPMDLVYELFSKLGLRYICVSKDGKYAGMTHKKTFVRYMREHEKDN</sequence>
<dbReference type="FunFam" id="1.10.3080.10:FF:000013">
    <property type="entry name" value="Voltage-gated chloride channel (ClcA)"/>
    <property type="match status" value="1"/>
</dbReference>
<dbReference type="Proteomes" id="UP000722485">
    <property type="component" value="Unassembled WGS sequence"/>
</dbReference>
<feature type="transmembrane region" description="Helical" evidence="9">
    <location>
        <begin position="481"/>
        <end position="497"/>
    </location>
</feature>
<evidence type="ECO:0000256" key="5">
    <source>
        <dbReference type="ARBA" id="ARBA00023065"/>
    </source>
</evidence>
<keyword evidence="4 9" id="KW-1133">Transmembrane helix</keyword>
<dbReference type="InterPro" id="IPR046342">
    <property type="entry name" value="CBS_dom_sf"/>
</dbReference>
<evidence type="ECO:0000256" key="4">
    <source>
        <dbReference type="ARBA" id="ARBA00022989"/>
    </source>
</evidence>
<feature type="transmembrane region" description="Helical" evidence="9">
    <location>
        <begin position="447"/>
        <end position="469"/>
    </location>
</feature>
<dbReference type="GO" id="GO:0005886">
    <property type="term" value="C:plasma membrane"/>
    <property type="evidence" value="ECO:0007669"/>
    <property type="project" value="TreeGrafter"/>
</dbReference>
<keyword evidence="6 9" id="KW-0472">Membrane</keyword>
<keyword evidence="11" id="KW-1185">Reference proteome</keyword>
<dbReference type="EMBL" id="JAANBB010000313">
    <property type="protein sequence ID" value="KAF7544271.1"/>
    <property type="molecule type" value="Genomic_DNA"/>
</dbReference>
<gene>
    <name evidence="10" type="ORF">G7Z17_g10083</name>
</gene>
<feature type="transmembrane region" description="Helical" evidence="9">
    <location>
        <begin position="356"/>
        <end position="375"/>
    </location>
</feature>
<dbReference type="InterPro" id="IPR014743">
    <property type="entry name" value="Cl-channel_core"/>
</dbReference>
<evidence type="ECO:0000256" key="8">
    <source>
        <dbReference type="SAM" id="MobiDB-lite"/>
    </source>
</evidence>
<keyword evidence="3 9" id="KW-0812">Transmembrane</keyword>
<dbReference type="SUPFAM" id="SSF54631">
    <property type="entry name" value="CBS-domain pair"/>
    <property type="match status" value="1"/>
</dbReference>
<keyword evidence="7" id="KW-0868">Chloride</keyword>
<feature type="transmembrane region" description="Helical" evidence="9">
    <location>
        <begin position="276"/>
        <end position="301"/>
    </location>
</feature>
<evidence type="ECO:0000256" key="3">
    <source>
        <dbReference type="ARBA" id="ARBA00022692"/>
    </source>
</evidence>
<dbReference type="AlphaFoldDB" id="A0A9P5L7J7"/>
<evidence type="ECO:0000256" key="6">
    <source>
        <dbReference type="ARBA" id="ARBA00023136"/>
    </source>
</evidence>
<evidence type="ECO:0000313" key="11">
    <source>
        <dbReference type="Proteomes" id="UP000722485"/>
    </source>
</evidence>
<dbReference type="GO" id="GO:0005794">
    <property type="term" value="C:Golgi apparatus"/>
    <property type="evidence" value="ECO:0007669"/>
    <property type="project" value="TreeGrafter"/>
</dbReference>
<dbReference type="OrthoDB" id="44789at2759"/>
<comment type="subcellular location">
    <subcellularLocation>
        <location evidence="1">Membrane</location>
        <topology evidence="1">Multi-pass membrane protein</topology>
    </subcellularLocation>
</comment>
<dbReference type="InterPro" id="IPR001807">
    <property type="entry name" value="ClC"/>
</dbReference>
<feature type="transmembrane region" description="Helical" evidence="9">
    <location>
        <begin position="710"/>
        <end position="729"/>
    </location>
</feature>
<name>A0A9P5L7J7_9HYPO</name>
<dbReference type="PANTHER" id="PTHR45711">
    <property type="entry name" value="CHLORIDE CHANNEL PROTEIN"/>
    <property type="match status" value="1"/>
</dbReference>
<dbReference type="Pfam" id="PF00654">
    <property type="entry name" value="Voltage_CLC"/>
    <property type="match status" value="1"/>
</dbReference>
<evidence type="ECO:0000256" key="9">
    <source>
        <dbReference type="SAM" id="Phobius"/>
    </source>
</evidence>
<reference evidence="10" key="1">
    <citation type="submission" date="2020-03" db="EMBL/GenBank/DDBJ databases">
        <title>Draft Genome Sequence of Cylindrodendrum hubeiense.</title>
        <authorList>
            <person name="Buettner E."/>
            <person name="Kellner H."/>
        </authorList>
    </citation>
    <scope>NUCLEOTIDE SEQUENCE</scope>
    <source>
        <strain evidence="10">IHI 201604</strain>
    </source>
</reference>
<protein>
    <recommendedName>
        <fullName evidence="12">Chloride channel protein</fullName>
    </recommendedName>
</protein>
<evidence type="ECO:0000256" key="1">
    <source>
        <dbReference type="ARBA" id="ARBA00004141"/>
    </source>
</evidence>
<dbReference type="SUPFAM" id="SSF81340">
    <property type="entry name" value="Clc chloride channel"/>
    <property type="match status" value="1"/>
</dbReference>
<feature type="compositionally biased region" description="Polar residues" evidence="8">
    <location>
        <begin position="404"/>
        <end position="423"/>
    </location>
</feature>
<feature type="transmembrane region" description="Helical" evidence="9">
    <location>
        <begin position="509"/>
        <end position="533"/>
    </location>
</feature>
<evidence type="ECO:0000256" key="2">
    <source>
        <dbReference type="ARBA" id="ARBA00022448"/>
    </source>
</evidence>
<dbReference type="Gene3D" id="1.10.3080.10">
    <property type="entry name" value="Clc chloride channel"/>
    <property type="match status" value="1"/>
</dbReference>
<keyword evidence="2" id="KW-0813">Transport</keyword>